<sequence>MTSQSSNLSNYGQGMVAYPQIPVNNMYFQEQQIQIPDTAYFYGQQMIPMHDEIIATSSGDNQMSSAQNIDNVLENFKHDIIQFRLLLG</sequence>
<evidence type="ECO:0000313" key="2">
    <source>
        <dbReference type="Proteomes" id="UP000789375"/>
    </source>
</evidence>
<dbReference type="EMBL" id="CAJVPP010002094">
    <property type="protein sequence ID" value="CAG8586875.1"/>
    <property type="molecule type" value="Genomic_DNA"/>
</dbReference>
<accession>A0A9N9C3V2</accession>
<evidence type="ECO:0000313" key="1">
    <source>
        <dbReference type="EMBL" id="CAG8586875.1"/>
    </source>
</evidence>
<dbReference type="AlphaFoldDB" id="A0A9N9C3V2"/>
<proteinExistence type="predicted"/>
<organism evidence="1 2">
    <name type="scientific">Funneliformis mosseae</name>
    <name type="common">Endomycorrhizal fungus</name>
    <name type="synonym">Glomus mosseae</name>
    <dbReference type="NCBI Taxonomy" id="27381"/>
    <lineage>
        <taxon>Eukaryota</taxon>
        <taxon>Fungi</taxon>
        <taxon>Fungi incertae sedis</taxon>
        <taxon>Mucoromycota</taxon>
        <taxon>Glomeromycotina</taxon>
        <taxon>Glomeromycetes</taxon>
        <taxon>Glomerales</taxon>
        <taxon>Glomeraceae</taxon>
        <taxon>Funneliformis</taxon>
    </lineage>
</organism>
<comment type="caution">
    <text evidence="1">The sequence shown here is derived from an EMBL/GenBank/DDBJ whole genome shotgun (WGS) entry which is preliminary data.</text>
</comment>
<keyword evidence="2" id="KW-1185">Reference proteome</keyword>
<protein>
    <submittedName>
        <fullName evidence="1">2045_t:CDS:1</fullName>
    </submittedName>
</protein>
<name>A0A9N9C3V2_FUNMO</name>
<dbReference type="Proteomes" id="UP000789375">
    <property type="component" value="Unassembled WGS sequence"/>
</dbReference>
<gene>
    <name evidence="1" type="ORF">FMOSSE_LOCUS8237</name>
</gene>
<reference evidence="1" key="1">
    <citation type="submission" date="2021-06" db="EMBL/GenBank/DDBJ databases">
        <authorList>
            <person name="Kallberg Y."/>
            <person name="Tangrot J."/>
            <person name="Rosling A."/>
        </authorList>
    </citation>
    <scope>NUCLEOTIDE SEQUENCE</scope>
    <source>
        <strain evidence="1">87-6 pot B 2015</strain>
    </source>
</reference>